<organism evidence="1 2">
    <name type="scientific">Phaeocystis globosa virus PgV-16T</name>
    <dbReference type="NCBI Taxonomy" id="3071227"/>
    <lineage>
        <taxon>Viruses</taxon>
        <taxon>Varidnaviria</taxon>
        <taxon>Bamfordvirae</taxon>
        <taxon>Nucleocytoviricota</taxon>
        <taxon>Megaviricetes</taxon>
        <taxon>Imitervirales</taxon>
        <taxon>Mesomimiviridae</taxon>
        <taxon>Tethysvirus</taxon>
        <taxon>Tethysvirus hollandense</taxon>
    </lineage>
</organism>
<sequence length="304" mass="35540">MKMTIKLALNKLKLDNKYSIGNINELTHIELKRTYHIMALNYHPDKNPDPGSNERFQEILAAYSFLSNIINSDTNVPDNSTDEEIFDAPYTELIINLLTMMLKNPGNDSVHNFQKKCIEFSNKIFDQLFDTVNIDVLEDIYRFINNNTMNFPVETIDIIKNIIDDKLRLYNIYILTPSLDNILNSEIFKLEIGDETIYVPLWHQEMMYEKNIIKIQPVLTGGITIDEHNDIHIEYSDKFENVLNLIKQDIDTIDVYRYKLDIHKLSLKKNQTYTLKNEGIPVINSHDIFDNKSKANVVVHIRLE</sequence>
<protein>
    <submittedName>
        <fullName evidence="1">Uncharacterized protein</fullName>
    </submittedName>
</protein>
<reference evidence="1 2" key="1">
    <citation type="journal article" date="2013" name="Proc. Natl. Acad. Sci. U.S.A.">
        <title>Genome of Phaeocystis globosa virus PgV-16T highlights the common ancestry of the largest known DNA viruses infecting eukaryotes.</title>
        <authorList>
            <person name="Santini S."/>
            <person name="Jeudy S."/>
            <person name="Bartoli J."/>
            <person name="Poirot O."/>
            <person name="Lescot M."/>
            <person name="Abergel C."/>
            <person name="Barbe V."/>
            <person name="Wommack K.E."/>
            <person name="Noordeloos A.A."/>
            <person name="Brussaard C.P."/>
            <person name="Claverie J.M."/>
        </authorList>
    </citation>
    <scope>NUCLEOTIDE SEQUENCE [LARGE SCALE GENOMIC DNA]</scope>
    <source>
        <strain evidence="1 2">16T</strain>
    </source>
</reference>
<dbReference type="EMBL" id="KC662249">
    <property type="protein sequence ID" value="AGM15592.1"/>
    <property type="molecule type" value="Genomic_DNA"/>
</dbReference>
<dbReference type="Proteomes" id="UP000204225">
    <property type="component" value="Segment"/>
</dbReference>
<name>A0AC59EX94_9VIRU</name>
<evidence type="ECO:0000313" key="2">
    <source>
        <dbReference type="Proteomes" id="UP000204225"/>
    </source>
</evidence>
<proteinExistence type="predicted"/>
<gene>
    <name evidence="1" type="ORF">PGCG_00281</name>
</gene>
<evidence type="ECO:0000313" key="1">
    <source>
        <dbReference type="EMBL" id="AGM15592.1"/>
    </source>
</evidence>
<keyword evidence="2" id="KW-1185">Reference proteome</keyword>
<accession>A0AC59EX94</accession>